<name>G0P089_CAEBE</name>
<dbReference type="EMBL" id="GL379997">
    <property type="protein sequence ID" value="EGT41643.1"/>
    <property type="molecule type" value="Genomic_DNA"/>
</dbReference>
<feature type="region of interest" description="Disordered" evidence="1">
    <location>
        <begin position="1"/>
        <end position="73"/>
    </location>
</feature>
<reference evidence="3" key="1">
    <citation type="submission" date="2011-07" db="EMBL/GenBank/DDBJ databases">
        <authorList>
            <consortium name="Caenorhabditis brenneri Sequencing and Analysis Consortium"/>
            <person name="Wilson R.K."/>
        </authorList>
    </citation>
    <scope>NUCLEOTIDE SEQUENCE [LARGE SCALE GENOMIC DNA]</scope>
    <source>
        <strain evidence="3">PB2801</strain>
    </source>
</reference>
<evidence type="ECO:0000313" key="2">
    <source>
        <dbReference type="EMBL" id="EGT41643.1"/>
    </source>
</evidence>
<gene>
    <name evidence="2" type="ORF">CAEBREN_31003</name>
</gene>
<feature type="compositionally biased region" description="Low complexity" evidence="1">
    <location>
        <begin position="1"/>
        <end position="12"/>
    </location>
</feature>
<sequence>MQSNRSSSGGQQRDAKGRFTSNKKKPEKKKEPLERNAKGQFAPKKKQTVAVRSRSRSRSRDSRRRGRSSTRRSLARFPRPFYFSVPPPGAALPAVLPAEQPAAHRVVVHLPVDPSTKNGLALLIAPAAPEVLREVIIYVLCLLLPPNLGERVFACPERTLDF</sequence>
<proteinExistence type="predicted"/>
<dbReference type="AlphaFoldDB" id="G0P089"/>
<feature type="compositionally biased region" description="Basic residues" evidence="1">
    <location>
        <begin position="43"/>
        <end position="73"/>
    </location>
</feature>
<dbReference type="HOGENOM" id="CLU_1636900_0_0_1"/>
<feature type="compositionally biased region" description="Basic and acidic residues" evidence="1">
    <location>
        <begin position="28"/>
        <end position="37"/>
    </location>
</feature>
<evidence type="ECO:0000313" key="3">
    <source>
        <dbReference type="Proteomes" id="UP000008068"/>
    </source>
</evidence>
<dbReference type="InParanoid" id="G0P089"/>
<organism evidence="3">
    <name type="scientific">Caenorhabditis brenneri</name>
    <name type="common">Nematode worm</name>
    <dbReference type="NCBI Taxonomy" id="135651"/>
    <lineage>
        <taxon>Eukaryota</taxon>
        <taxon>Metazoa</taxon>
        <taxon>Ecdysozoa</taxon>
        <taxon>Nematoda</taxon>
        <taxon>Chromadorea</taxon>
        <taxon>Rhabditida</taxon>
        <taxon>Rhabditina</taxon>
        <taxon>Rhabditomorpha</taxon>
        <taxon>Rhabditoidea</taxon>
        <taxon>Rhabditidae</taxon>
        <taxon>Peloderinae</taxon>
        <taxon>Caenorhabditis</taxon>
    </lineage>
</organism>
<evidence type="ECO:0000256" key="1">
    <source>
        <dbReference type="SAM" id="MobiDB-lite"/>
    </source>
</evidence>
<keyword evidence="3" id="KW-1185">Reference proteome</keyword>
<accession>G0P089</accession>
<dbReference type="Proteomes" id="UP000008068">
    <property type="component" value="Unassembled WGS sequence"/>
</dbReference>
<protein>
    <submittedName>
        <fullName evidence="2">Uncharacterized protein</fullName>
    </submittedName>
</protein>